<dbReference type="PANTHER" id="PTHR33336:SF3">
    <property type="entry name" value="ABM DOMAIN-CONTAINING PROTEIN"/>
    <property type="match status" value="1"/>
</dbReference>
<evidence type="ECO:0000313" key="3">
    <source>
        <dbReference type="EMBL" id="MBA8814646.1"/>
    </source>
</evidence>
<evidence type="ECO:0000313" key="4">
    <source>
        <dbReference type="Proteomes" id="UP000321154"/>
    </source>
</evidence>
<proteinExistence type="predicted"/>
<evidence type="ECO:0000313" key="2">
    <source>
        <dbReference type="EMBL" id="GEK83539.1"/>
    </source>
</evidence>
<evidence type="ECO:0000313" key="5">
    <source>
        <dbReference type="Proteomes" id="UP000522688"/>
    </source>
</evidence>
<dbReference type="RefSeq" id="WP_146855360.1">
    <property type="nucleotide sequence ID" value="NZ_BAAAHR010000003.1"/>
</dbReference>
<dbReference type="Gene3D" id="3.30.70.100">
    <property type="match status" value="1"/>
</dbReference>
<dbReference type="InterPro" id="IPR050744">
    <property type="entry name" value="AI-2_Isomerase_LsrG"/>
</dbReference>
<gene>
    <name evidence="3" type="ORF">FB463_002921</name>
    <name evidence="2" type="ORF">FFA01_18480</name>
</gene>
<dbReference type="InterPro" id="IPR007138">
    <property type="entry name" value="ABM_dom"/>
</dbReference>
<protein>
    <submittedName>
        <fullName evidence="3">Quinol monooxygenase YgiN</fullName>
    </submittedName>
</protein>
<feature type="domain" description="ABM" evidence="1">
    <location>
        <begin position="24"/>
        <end position="112"/>
    </location>
</feature>
<sequence length="118" mass="13180">MSTPDDTVPDGLMPADVLASTTPVAVYGFARAKAGKERELEDAIRAIIPAVRAERGYEQYAVHTSEERPGSFAFYERWSSGQDIARHVQQPHMQDYFGKLGDLVEGDLEAEWLRPLID</sequence>
<dbReference type="GO" id="GO:0004497">
    <property type="term" value="F:monooxygenase activity"/>
    <property type="evidence" value="ECO:0007669"/>
    <property type="project" value="UniProtKB-KW"/>
</dbReference>
<dbReference type="SUPFAM" id="SSF54909">
    <property type="entry name" value="Dimeric alpha+beta barrel"/>
    <property type="match status" value="1"/>
</dbReference>
<dbReference type="PANTHER" id="PTHR33336">
    <property type="entry name" value="QUINOL MONOOXYGENASE YGIN-RELATED"/>
    <property type="match status" value="1"/>
</dbReference>
<dbReference type="EMBL" id="BJUV01000016">
    <property type="protein sequence ID" value="GEK83539.1"/>
    <property type="molecule type" value="Genomic_DNA"/>
</dbReference>
<keyword evidence="3" id="KW-0503">Monooxygenase</keyword>
<dbReference type="Proteomes" id="UP000522688">
    <property type="component" value="Unassembled WGS sequence"/>
</dbReference>
<reference evidence="2 4" key="1">
    <citation type="submission" date="2019-07" db="EMBL/GenBank/DDBJ databases">
        <title>Whole genome shotgun sequence of Frigoribacterium faeni NBRC 103066.</title>
        <authorList>
            <person name="Hosoyama A."/>
            <person name="Uohara A."/>
            <person name="Ohji S."/>
            <person name="Ichikawa N."/>
        </authorList>
    </citation>
    <scope>NUCLEOTIDE SEQUENCE [LARGE SCALE GENOMIC DNA]</scope>
    <source>
        <strain evidence="2 4">NBRC 103066</strain>
    </source>
</reference>
<dbReference type="Proteomes" id="UP000321154">
    <property type="component" value="Unassembled WGS sequence"/>
</dbReference>
<reference evidence="3 5" key="2">
    <citation type="submission" date="2020-07" db="EMBL/GenBank/DDBJ databases">
        <title>Sequencing the genomes of 1000 actinobacteria strains.</title>
        <authorList>
            <person name="Klenk H.-P."/>
        </authorList>
    </citation>
    <scope>NUCLEOTIDE SEQUENCE [LARGE SCALE GENOMIC DNA]</scope>
    <source>
        <strain evidence="3 5">DSM 10309</strain>
    </source>
</reference>
<accession>A0A7W3PK70</accession>
<dbReference type="Pfam" id="PF03992">
    <property type="entry name" value="ABM"/>
    <property type="match status" value="1"/>
</dbReference>
<dbReference type="AlphaFoldDB" id="A0A7W3PK70"/>
<dbReference type="EMBL" id="JACGWW010000006">
    <property type="protein sequence ID" value="MBA8814646.1"/>
    <property type="molecule type" value="Genomic_DNA"/>
</dbReference>
<dbReference type="PROSITE" id="PS51725">
    <property type="entry name" value="ABM"/>
    <property type="match status" value="1"/>
</dbReference>
<organism evidence="3 5">
    <name type="scientific">Frigoribacterium faeni</name>
    <dbReference type="NCBI Taxonomy" id="145483"/>
    <lineage>
        <taxon>Bacteria</taxon>
        <taxon>Bacillati</taxon>
        <taxon>Actinomycetota</taxon>
        <taxon>Actinomycetes</taxon>
        <taxon>Micrococcales</taxon>
        <taxon>Microbacteriaceae</taxon>
        <taxon>Frigoribacterium</taxon>
    </lineage>
</organism>
<dbReference type="OrthoDB" id="5080511at2"/>
<name>A0A7W3PK70_9MICO</name>
<comment type="caution">
    <text evidence="3">The sequence shown here is derived from an EMBL/GenBank/DDBJ whole genome shotgun (WGS) entry which is preliminary data.</text>
</comment>
<keyword evidence="3" id="KW-0560">Oxidoreductase</keyword>
<keyword evidence="4" id="KW-1185">Reference proteome</keyword>
<evidence type="ECO:0000259" key="1">
    <source>
        <dbReference type="PROSITE" id="PS51725"/>
    </source>
</evidence>
<dbReference type="InterPro" id="IPR011008">
    <property type="entry name" value="Dimeric_a/b-barrel"/>
</dbReference>